<protein>
    <submittedName>
        <fullName evidence="2">DEAD/DEAH box helicase family protein</fullName>
    </submittedName>
</protein>
<comment type="caution">
    <text evidence="2">The sequence shown here is derived from an EMBL/GenBank/DDBJ whole genome shotgun (WGS) entry which is preliminary data.</text>
</comment>
<proteinExistence type="predicted"/>
<keyword evidence="2" id="KW-0378">Hydrolase</keyword>
<dbReference type="GO" id="GO:0016787">
    <property type="term" value="F:hydrolase activity"/>
    <property type="evidence" value="ECO:0007669"/>
    <property type="project" value="InterPro"/>
</dbReference>
<dbReference type="Proteomes" id="UP001139193">
    <property type="component" value="Unassembled WGS sequence"/>
</dbReference>
<gene>
    <name evidence="2" type="ORF">MON38_11400</name>
</gene>
<dbReference type="InterPro" id="IPR027417">
    <property type="entry name" value="P-loop_NTPase"/>
</dbReference>
<reference evidence="2" key="1">
    <citation type="submission" date="2022-03" db="EMBL/GenBank/DDBJ databases">
        <title>Bacterial whole genome sequence for Hymenobacter sp. DH14.</title>
        <authorList>
            <person name="Le V."/>
        </authorList>
    </citation>
    <scope>NUCLEOTIDE SEQUENCE</scope>
    <source>
        <strain evidence="2">DH14</strain>
    </source>
</reference>
<sequence length="759" mass="84189">MFAEEIFEGGKKKRVFYTSFEKIVLHARHLDASTDLVRLAPFSSDTSILNFQVGTGKTHVLFDYIGQYLATGTDFTIFYCAPFLRLLNEITRELSKRGISYFDCTQIDSREDEDTFANPENFDYQVQLMTPDFLLGSGGKKSVRQALGKSGYKDKLRDHLLTSERKVVLIVDEIHEKTSIFSSQHLPELLQWTGLVHKAFIASATFTADAVEVSKAVSFLTGRRITVFQADRIKGPQQARLHLHICTQEYGEKDLHPLAGLEEVIKRYPSRPIHILTAYKSIAQKLATGRDSVAAEAVRGLVPRPLLLTSDNKTPFNETKNSIGTTFKTGVNIVSKDGVLIAILPGQNTDQAGSLALGTFTDMRSSVVQAFARLRNGGDLHVFMPPFDGHIRSKDFVTQAWGDMLLGTKVGVSSKDAGIYIEEDQVLTDFDKLYTHREKLLAAFKAIADSETGASYDMLVKFEGRYDFVLSEYPAFKDAFLDKENQGLPSLILWMAVHDQFINCSLETVTVEKYVSSSVKKAAGEAWAEVFKKSISGRLPTHKPTSSFKAIETLVQLLDEDAAESDETPLYGVKKVRIQELVANTKDAADAVLDLSLSWLSPDGSVPKKKDWFTKLVHDSKPWDGSSPVEQEDYYSVIKSALNDLATETINTATLLGGKLYLRATFDKHLSEDATQLLAVLANALKEAVQSAFLLNIGAVHLPGFSTANPQTEQDYVQVGLRMLRQALGLVGKQPSRIGRKDLFGVENPHYLIAPIAHL</sequence>
<evidence type="ECO:0000313" key="3">
    <source>
        <dbReference type="Proteomes" id="UP001139193"/>
    </source>
</evidence>
<keyword evidence="2" id="KW-0547">Nucleotide-binding</keyword>
<accession>A0A9X1VFM4</accession>
<dbReference type="EMBL" id="JALBGC010000003">
    <property type="protein sequence ID" value="MCI1188026.1"/>
    <property type="molecule type" value="Genomic_DNA"/>
</dbReference>
<evidence type="ECO:0000259" key="1">
    <source>
        <dbReference type="Pfam" id="PF04851"/>
    </source>
</evidence>
<keyword evidence="3" id="KW-1185">Reference proteome</keyword>
<dbReference type="GO" id="GO:0005524">
    <property type="term" value="F:ATP binding"/>
    <property type="evidence" value="ECO:0007669"/>
    <property type="project" value="InterPro"/>
</dbReference>
<evidence type="ECO:0000313" key="2">
    <source>
        <dbReference type="EMBL" id="MCI1188026.1"/>
    </source>
</evidence>
<dbReference type="InterPro" id="IPR006935">
    <property type="entry name" value="Helicase/UvrB_N"/>
</dbReference>
<dbReference type="GO" id="GO:0004386">
    <property type="term" value="F:helicase activity"/>
    <property type="evidence" value="ECO:0007669"/>
    <property type="project" value="UniProtKB-KW"/>
</dbReference>
<dbReference type="GO" id="GO:0003677">
    <property type="term" value="F:DNA binding"/>
    <property type="evidence" value="ECO:0007669"/>
    <property type="project" value="InterPro"/>
</dbReference>
<dbReference type="RefSeq" id="WP_241936293.1">
    <property type="nucleotide sequence ID" value="NZ_JALBGC010000003.1"/>
</dbReference>
<name>A0A9X1VFM4_9BACT</name>
<organism evidence="2 3">
    <name type="scientific">Hymenobacter cyanobacteriorum</name>
    <dbReference type="NCBI Taxonomy" id="2926463"/>
    <lineage>
        <taxon>Bacteria</taxon>
        <taxon>Pseudomonadati</taxon>
        <taxon>Bacteroidota</taxon>
        <taxon>Cytophagia</taxon>
        <taxon>Cytophagales</taxon>
        <taxon>Hymenobacteraceae</taxon>
        <taxon>Hymenobacter</taxon>
    </lineage>
</organism>
<dbReference type="Gene3D" id="3.40.50.300">
    <property type="entry name" value="P-loop containing nucleotide triphosphate hydrolases"/>
    <property type="match status" value="1"/>
</dbReference>
<keyword evidence="2" id="KW-0067">ATP-binding</keyword>
<dbReference type="SUPFAM" id="SSF52540">
    <property type="entry name" value="P-loop containing nucleoside triphosphate hydrolases"/>
    <property type="match status" value="1"/>
</dbReference>
<dbReference type="AlphaFoldDB" id="A0A9X1VFM4"/>
<dbReference type="Pfam" id="PF04851">
    <property type="entry name" value="ResIII"/>
    <property type="match status" value="1"/>
</dbReference>
<feature type="domain" description="Helicase/UvrB N-terminal" evidence="1">
    <location>
        <begin position="45"/>
        <end position="179"/>
    </location>
</feature>
<keyword evidence="2" id="KW-0347">Helicase</keyword>